<dbReference type="GO" id="GO:0005938">
    <property type="term" value="C:cell cortex"/>
    <property type="evidence" value="ECO:0007669"/>
    <property type="project" value="TreeGrafter"/>
</dbReference>
<evidence type="ECO:0000256" key="1">
    <source>
        <dbReference type="ARBA" id="ARBA00004245"/>
    </source>
</evidence>
<feature type="region of interest" description="Disordered" evidence="4">
    <location>
        <begin position="1"/>
        <end position="23"/>
    </location>
</feature>
<dbReference type="SUPFAM" id="SSF143575">
    <property type="entry name" value="GAS2 domain-like"/>
    <property type="match status" value="2"/>
</dbReference>
<feature type="compositionally biased region" description="Polar residues" evidence="4">
    <location>
        <begin position="1"/>
        <end position="11"/>
    </location>
</feature>
<dbReference type="Pfam" id="PF02187">
    <property type="entry name" value="GAS2"/>
    <property type="match status" value="1"/>
</dbReference>
<dbReference type="PANTHER" id="PTHR37271:SF1">
    <property type="entry name" value="KARYOGAMY PROTEIN KAR9"/>
    <property type="match status" value="1"/>
</dbReference>
<keyword evidence="3" id="KW-0206">Cytoskeleton</keyword>
<dbReference type="PANTHER" id="PTHR37271">
    <property type="entry name" value="KARYOGAMY PROTEIN KAR9"/>
    <property type="match status" value="1"/>
</dbReference>
<feature type="compositionally biased region" description="Polar residues" evidence="4">
    <location>
        <begin position="649"/>
        <end position="660"/>
    </location>
</feature>
<dbReference type="Proteomes" id="UP000738359">
    <property type="component" value="Unassembled WGS sequence"/>
</dbReference>
<dbReference type="Gene3D" id="3.30.920.20">
    <property type="entry name" value="Gas2-like domain"/>
    <property type="match status" value="1"/>
</dbReference>
<protein>
    <recommendedName>
        <fullName evidence="5">GAR domain-containing protein</fullName>
    </recommendedName>
</protein>
<feature type="compositionally biased region" description="Polar residues" evidence="4">
    <location>
        <begin position="472"/>
        <end position="488"/>
    </location>
</feature>
<evidence type="ECO:0000313" key="7">
    <source>
        <dbReference type="Proteomes" id="UP000738359"/>
    </source>
</evidence>
<reference evidence="6" key="1">
    <citation type="journal article" date="2020" name="Fungal Divers.">
        <title>Resolving the Mortierellaceae phylogeny through synthesis of multi-gene phylogenetics and phylogenomics.</title>
        <authorList>
            <person name="Vandepol N."/>
            <person name="Liber J."/>
            <person name="Desiro A."/>
            <person name="Na H."/>
            <person name="Kennedy M."/>
            <person name="Barry K."/>
            <person name="Grigoriev I.V."/>
            <person name="Miller A.N."/>
            <person name="O'Donnell K."/>
            <person name="Stajich J.E."/>
            <person name="Bonito G."/>
        </authorList>
    </citation>
    <scope>NUCLEOTIDE SEQUENCE</scope>
    <source>
        <strain evidence="6">CK1249</strain>
    </source>
</reference>
<feature type="domain" description="GAR" evidence="5">
    <location>
        <begin position="1000"/>
        <end position="1020"/>
    </location>
</feature>
<dbReference type="InterPro" id="IPR003108">
    <property type="entry name" value="GAR_dom"/>
</dbReference>
<name>A0A9P6J2N6_MORAP</name>
<comment type="caution">
    <text evidence="6">The sequence shown here is derived from an EMBL/GenBank/DDBJ whole genome shotgun (WGS) entry which is preliminary data.</text>
</comment>
<proteinExistence type="predicted"/>
<dbReference type="GO" id="GO:0008017">
    <property type="term" value="F:microtubule binding"/>
    <property type="evidence" value="ECO:0007669"/>
    <property type="project" value="InterPro"/>
</dbReference>
<sequence length="1033" mass="113102">MSLSQDSIQQMPTAPPSPDIPAPVEAATAATASKNTLYQSYQSQIENLKRLPVPYSDIYHALSSHDTIPLTTLHERFSKAATDSTTWLESAEMAVFALEMDVGQEGATDKRDVGDMDVIMNRFQPNIDMLVELKEKIESRLKAATPAEQEEVESQQIEQDLKQTAASIKSSWTSLKQMLEKVKGDLAGARLRAELLTHMNNVLTDIEDICTSIDAYNNERSAMTSDEEGLLPSKASSSDAEAQAKQRSLETLAQVDSRIELLISRIDFLDNRVGSLPTDEGSLGNESKDALQSRYQQVLCRWDDLKFRRERVSEELKEDRWLEVFEQVSEQVESMMESMERAILHCQGLVEQIKGMVRQKIAPDAPIDRDHLYSIFKSFEAKHKYYTPAVNKMLDMLENGIESRMTRNMDVISRHQAMNVKWDKLQDGLEHVDRELDGVERWLDILDDLRTPYLPKLPLKKQEPTGMAAKRAQNTKPGWNASATPSPTQQRQQQSRQQQHQRQQHASQVQRGRAPPSASLRSPSPSPGRSRTRSPNGDYYGYRPWSPANSNSGLSQSGLLSPGALNNYRSLSPSPTRSPTRGSYRFRPWCPSVSVTSPGIPGIPQELSAAATFIPRPVSVAGQNRMETPAPTGRAGSALSGGSRSNASTPAMSRPGSSQYKPVFSPAGSISKLSSGVRSPVSTPSPSPASGGARRTQLPMPSSSRPSSSQQQRSAFSPTPQSQRPQSRGFTSPVPTNYAASSRNSVSSVSSSSGRQRQLSANGQVHSGYGAHEGRSSPGAARQPSSRQSQYGYPDDRAQYASYSSRPGSASGTGMGRDSYQYASYDEPTSPSASSSSSYTSSIRQQQYQRSYSRDQGMPELMDKIHIEDIEPYAAIRGDELDEEFARVANASPVQMQIRRLGAGKYYFGGRVQNQTLVGGKLVLCRLMEYGRVGSGDDDSGISSGGSHSGTDDGLSGSGRSKIQMTRRNPSGLPTIHSAGSLAALQAEEDTYSGSKKKARKVLVRVGGGWQDLDIFLLDHSKLATDSAVARGY</sequence>
<dbReference type="InterPro" id="IPR036534">
    <property type="entry name" value="GAR_dom_sf"/>
</dbReference>
<evidence type="ECO:0000259" key="5">
    <source>
        <dbReference type="Pfam" id="PF02187"/>
    </source>
</evidence>
<feature type="region of interest" description="Disordered" evidence="4">
    <location>
        <begin position="622"/>
        <end position="856"/>
    </location>
</feature>
<feature type="compositionally biased region" description="Low complexity" evidence="4">
    <location>
        <begin position="952"/>
        <end position="961"/>
    </location>
</feature>
<dbReference type="AlphaFoldDB" id="A0A9P6J2N6"/>
<dbReference type="InterPro" id="IPR013889">
    <property type="entry name" value="Karyogamy_KAR9"/>
</dbReference>
<dbReference type="GO" id="GO:0005816">
    <property type="term" value="C:spindle pole body"/>
    <property type="evidence" value="ECO:0007669"/>
    <property type="project" value="TreeGrafter"/>
</dbReference>
<feature type="compositionally biased region" description="Low complexity" evidence="4">
    <location>
        <begin position="674"/>
        <end position="714"/>
    </location>
</feature>
<feature type="region of interest" description="Disordered" evidence="4">
    <location>
        <begin position="223"/>
        <end position="242"/>
    </location>
</feature>
<comment type="subcellular location">
    <subcellularLocation>
        <location evidence="1">Cytoplasm</location>
        <location evidence="1">Cytoskeleton</location>
    </subcellularLocation>
</comment>
<feature type="region of interest" description="Disordered" evidence="4">
    <location>
        <begin position="566"/>
        <end position="587"/>
    </location>
</feature>
<feature type="compositionally biased region" description="Polar residues" evidence="4">
    <location>
        <begin position="715"/>
        <end position="740"/>
    </location>
</feature>
<dbReference type="GO" id="GO:0030473">
    <property type="term" value="P:nuclear migration along microtubule"/>
    <property type="evidence" value="ECO:0007669"/>
    <property type="project" value="TreeGrafter"/>
</dbReference>
<dbReference type="Pfam" id="PF08580">
    <property type="entry name" value="KAR9"/>
    <property type="match status" value="1"/>
</dbReference>
<feature type="compositionally biased region" description="Low complexity" evidence="4">
    <location>
        <begin position="489"/>
        <end position="535"/>
    </location>
</feature>
<accession>A0A9P6J2N6</accession>
<feature type="compositionally biased region" description="Low complexity" evidence="4">
    <location>
        <begin position="830"/>
        <end position="856"/>
    </location>
</feature>
<dbReference type="GO" id="GO:0043332">
    <property type="term" value="C:mating projection tip"/>
    <property type="evidence" value="ECO:0007669"/>
    <property type="project" value="TreeGrafter"/>
</dbReference>
<keyword evidence="7" id="KW-1185">Reference proteome</keyword>
<gene>
    <name evidence="6" type="ORF">BGZ70_009056</name>
</gene>
<evidence type="ECO:0000256" key="4">
    <source>
        <dbReference type="SAM" id="MobiDB-lite"/>
    </source>
</evidence>
<feature type="compositionally biased region" description="Low complexity" evidence="4">
    <location>
        <begin position="741"/>
        <end position="753"/>
    </location>
</feature>
<evidence type="ECO:0000256" key="2">
    <source>
        <dbReference type="ARBA" id="ARBA00022490"/>
    </source>
</evidence>
<feature type="region of interest" description="Disordered" evidence="4">
    <location>
        <begin position="936"/>
        <end position="977"/>
    </location>
</feature>
<feature type="compositionally biased region" description="Low complexity" evidence="4">
    <location>
        <begin position="633"/>
        <end position="648"/>
    </location>
</feature>
<evidence type="ECO:0000256" key="3">
    <source>
        <dbReference type="ARBA" id="ARBA00023212"/>
    </source>
</evidence>
<feature type="region of interest" description="Disordered" evidence="4">
    <location>
        <begin position="456"/>
        <end position="544"/>
    </location>
</feature>
<dbReference type="GO" id="GO:0051293">
    <property type="term" value="P:establishment of spindle localization"/>
    <property type="evidence" value="ECO:0007669"/>
    <property type="project" value="TreeGrafter"/>
</dbReference>
<feature type="compositionally biased region" description="Polar residues" evidence="4">
    <location>
        <begin position="754"/>
        <end position="765"/>
    </location>
</feature>
<keyword evidence="2" id="KW-0963">Cytoplasm</keyword>
<organism evidence="6 7">
    <name type="scientific">Mortierella alpina</name>
    <name type="common">Oleaginous fungus</name>
    <name type="synonym">Mortierella renispora</name>
    <dbReference type="NCBI Taxonomy" id="64518"/>
    <lineage>
        <taxon>Eukaryota</taxon>
        <taxon>Fungi</taxon>
        <taxon>Fungi incertae sedis</taxon>
        <taxon>Mucoromycota</taxon>
        <taxon>Mortierellomycotina</taxon>
        <taxon>Mortierellomycetes</taxon>
        <taxon>Mortierellales</taxon>
        <taxon>Mortierellaceae</taxon>
        <taxon>Mortierella</taxon>
    </lineage>
</organism>
<dbReference type="Gene3D" id="1.20.58.60">
    <property type="match status" value="1"/>
</dbReference>
<evidence type="ECO:0000313" key="6">
    <source>
        <dbReference type="EMBL" id="KAF9958892.1"/>
    </source>
</evidence>
<dbReference type="OrthoDB" id="5559380at2759"/>
<dbReference type="EMBL" id="JAAAHY010000702">
    <property type="protein sequence ID" value="KAF9958892.1"/>
    <property type="molecule type" value="Genomic_DNA"/>
</dbReference>
<feature type="compositionally biased region" description="Low complexity" evidence="4">
    <location>
        <begin position="569"/>
        <end position="583"/>
    </location>
</feature>
<feature type="compositionally biased region" description="Polar residues" evidence="4">
    <location>
        <begin position="801"/>
        <end position="812"/>
    </location>
</feature>